<dbReference type="InterPro" id="IPR005046">
    <property type="entry name" value="DUF285"/>
</dbReference>
<dbReference type="EMBL" id="SNRY01000238">
    <property type="protein sequence ID" value="KAA6344042.1"/>
    <property type="molecule type" value="Genomic_DNA"/>
</dbReference>
<dbReference type="PANTHER" id="PTHR45661">
    <property type="entry name" value="SURFACE ANTIGEN"/>
    <property type="match status" value="1"/>
</dbReference>
<dbReference type="PANTHER" id="PTHR45661:SF3">
    <property type="entry name" value="IG-LIKE DOMAIN-CONTAINING PROTEIN"/>
    <property type="match status" value="1"/>
</dbReference>
<accession>A0A5J4SE85</accession>
<dbReference type="NCBIfam" id="TIGR02167">
    <property type="entry name" value="Liste_lipo_26"/>
    <property type="match status" value="5"/>
</dbReference>
<comment type="caution">
    <text evidence="1">The sequence shown here is derived from an EMBL/GenBank/DDBJ whole genome shotgun (WGS) entry which is preliminary data.</text>
</comment>
<sequence length="1133" mass="122233">MAKVVFKRPQNKSESLTETLGKIYLNPDLLKDGEVLFVEKENEEAILFRNDKNNVGIINNSGSGGTGAYLPLSGGTLFGNVIVEANIEAENFIKTDSSNEEILLGAGGTKSINDFVTSTILNNYFPISGGTVDTITSNTFVKTNSSDDFVLLGGGGEIALTAITATTATTSNIVLSIEEYDSLTSITENVCYFVVDKGIFYNNSLILKSAPIETIQAKWIDTGLASWTGTSSENTTDNAYHQVKFKVSATTCPSVDDGNILTAATGMFSGCTALTSVGEFDTKNCTTMNKMFSGCTSLQSVQLLNTSKITDMSNFFSVCTNLTNVPLFNTSSVTNMAAMFSNCKSLVTVPLFNTSKVTNMTQMFVNCDSLTGVPLLNTSAVTTMTQMFWGCTSLTGVSFQDASLVTATTSMFSNCTNLKTVELLNTPSLSTMATMFSGCTSLEELKLGDLKVGTLSGLCSACTSIKKFEIGNASALTTGITSIFPNLILNNSTIQEIKFGNLDKITNLSGLCSGYTSLQKFSIGNISSACTSLPRVFFNCYSLTDVSLFNCSRIIDTSYLFFNCKSLTIIPDFGFTSIRSCGYMFAGCENLVSIPDLDFNLVTSVTASTNVFAGCSALTECKISNLKLSIDFSDSPYLTEESITYMFDNSVSGSGKTMYLNSNIVLSQTTINKAIDKGWLIEPSGIGIIQNKWIDAGLANFLGVAEVQVKFVTGATYVPLVNDGHRLLSTASMFSACTKLTRTTLFDTSNVTNMSYMFSGCSNLTSIPEYITSAVTSMNNMFCFCSGLTSVPFFETSAVTNMSYMFSGCSNLTGVPNFNTSAVTDISRMFLNCNNLTGLPIFDTSNVTNISGIVSGCTNIKELKFNDFPKLTMLHYLWGSVDSGGTKCKKLEIGNLPLVTGASDGFLTGFNNLESLTIGDMPELKSLKYFFRLPKLTALTIGDTSKVTSTTQAFYGVTSLTSVPLFETSGVSEMSQMFWGCTSLTGVPLYNTSNVVVMDNLFSGCTSLVTVPELNFQNMYTGSNVFLGCSSLTNCHLINLKKSISFSNSPNLSRESILFMVNNSITGGIMTLHATARARLTTEDVDAIHAKSWSLNPMAEINETESETELQTVLPQKEKNKNLIRKLKDFFMN</sequence>
<dbReference type="Gene3D" id="3.80.10.10">
    <property type="entry name" value="Ribonuclease Inhibitor"/>
    <property type="match status" value="4"/>
</dbReference>
<dbReference type="InterPro" id="IPR053139">
    <property type="entry name" value="Surface_bspA-like"/>
</dbReference>
<dbReference type="AlphaFoldDB" id="A0A5J4SE85"/>
<reference evidence="1" key="1">
    <citation type="submission" date="2019-03" db="EMBL/GenBank/DDBJ databases">
        <title>Single cell metagenomics reveals metabolic interactions within the superorganism composed of flagellate Streblomastix strix and complex community of Bacteroidetes bacteria on its surface.</title>
        <authorList>
            <person name="Treitli S.C."/>
            <person name="Kolisko M."/>
            <person name="Husnik F."/>
            <person name="Keeling P."/>
            <person name="Hampl V."/>
        </authorList>
    </citation>
    <scope>NUCLEOTIDE SEQUENCE</scope>
    <source>
        <strain evidence="1">STM</strain>
    </source>
</reference>
<name>A0A5J4SE85_9ZZZZ</name>
<organism evidence="1">
    <name type="scientific">termite gut metagenome</name>
    <dbReference type="NCBI Taxonomy" id="433724"/>
    <lineage>
        <taxon>unclassified sequences</taxon>
        <taxon>metagenomes</taxon>
        <taxon>organismal metagenomes</taxon>
    </lineage>
</organism>
<dbReference type="InterPro" id="IPR032675">
    <property type="entry name" value="LRR_dom_sf"/>
</dbReference>
<protein>
    <submittedName>
        <fullName evidence="1">Uncharacterized protein</fullName>
    </submittedName>
</protein>
<dbReference type="SUPFAM" id="SSF52058">
    <property type="entry name" value="L domain-like"/>
    <property type="match status" value="2"/>
</dbReference>
<proteinExistence type="predicted"/>
<dbReference type="Pfam" id="PF03382">
    <property type="entry name" value="DUF285"/>
    <property type="match status" value="5"/>
</dbReference>
<gene>
    <name evidence="1" type="ORF">EZS27_008299</name>
</gene>
<dbReference type="InterPro" id="IPR011889">
    <property type="entry name" value="Liste_lipo_26"/>
</dbReference>
<evidence type="ECO:0000313" key="1">
    <source>
        <dbReference type="EMBL" id="KAA6344042.1"/>
    </source>
</evidence>